<dbReference type="RefSeq" id="WP_015389088.1">
    <property type="nucleotide sequence ID" value="NC_020283.1"/>
</dbReference>
<evidence type="ECO:0000313" key="8">
    <source>
        <dbReference type="Proteomes" id="UP000011686"/>
    </source>
</evidence>
<feature type="transmembrane region" description="Helical" evidence="5">
    <location>
        <begin position="107"/>
        <end position="128"/>
    </location>
</feature>
<dbReference type="HOGENOM" id="CLU_045354_1_0_4"/>
<evidence type="ECO:0000256" key="4">
    <source>
        <dbReference type="ARBA" id="ARBA00023136"/>
    </source>
</evidence>
<dbReference type="Gene3D" id="2.30.30.60">
    <property type="match status" value="1"/>
</dbReference>
<dbReference type="GO" id="GO:0008381">
    <property type="term" value="F:mechanosensitive monoatomic ion channel activity"/>
    <property type="evidence" value="ECO:0007669"/>
    <property type="project" value="InterPro"/>
</dbReference>
<comment type="subcellular location">
    <subcellularLocation>
        <location evidence="1">Membrane</location>
    </subcellularLocation>
</comment>
<dbReference type="AlphaFoldDB" id="M1LU06"/>
<keyword evidence="8" id="KW-1185">Reference proteome</keyword>
<dbReference type="eggNOG" id="COG0668">
    <property type="taxonomic scope" value="Bacteria"/>
</dbReference>
<dbReference type="SUPFAM" id="SSF50182">
    <property type="entry name" value="Sm-like ribonucleoproteins"/>
    <property type="match status" value="1"/>
</dbReference>
<dbReference type="PATRIC" id="fig|1208918.3.peg.289"/>
<dbReference type="PANTHER" id="PTHR30414">
    <property type="entry name" value="MINICONDUCTANCE MECHANOSENSITIVE CHANNEL YBDG"/>
    <property type="match status" value="1"/>
</dbReference>
<proteinExistence type="predicted"/>
<dbReference type="Proteomes" id="UP000011686">
    <property type="component" value="Chromosome"/>
</dbReference>
<evidence type="ECO:0000256" key="2">
    <source>
        <dbReference type="ARBA" id="ARBA00022692"/>
    </source>
</evidence>
<protein>
    <submittedName>
        <fullName evidence="7">Mechanosensitive ion channel</fullName>
    </submittedName>
</protein>
<dbReference type="InterPro" id="IPR010920">
    <property type="entry name" value="LSM_dom_sf"/>
</dbReference>
<keyword evidence="2 5" id="KW-0812">Transmembrane</keyword>
<dbReference type="KEGG" id="kct:CDEE_0558"/>
<reference evidence="7 8" key="1">
    <citation type="journal article" date="2013" name="Genome Biol. Evol.">
        <title>Genome evolution and phylogenomic analysis of candidatus kinetoplastibacterium, the betaproteobacterial endosymbionts of strigomonas and angomonas.</title>
        <authorList>
            <person name="Alves J.M."/>
            <person name="Serrano M.G."/>
            <person name="Maia da Silva F."/>
            <person name="Voegtly L.J."/>
            <person name="Matveyev A.V."/>
            <person name="Teixeira M.M."/>
            <person name="Camargo E.P."/>
            <person name="Buck G.A."/>
        </authorList>
    </citation>
    <scope>NUCLEOTIDE SEQUENCE [LARGE SCALE GENOMIC DNA]</scope>
    <source>
        <strain evidence="7 8">TCC036E</strain>
    </source>
</reference>
<dbReference type="InterPro" id="IPR030192">
    <property type="entry name" value="YbdG"/>
</dbReference>
<keyword evidence="3 5" id="KW-1133">Transmembrane helix</keyword>
<organism evidence="7 8">
    <name type="scientific">Candidatus Kinetoplastidibacterium crithidiae TCC036E</name>
    <dbReference type="NCBI Taxonomy" id="1208918"/>
    <lineage>
        <taxon>Bacteria</taxon>
        <taxon>Pseudomonadati</taxon>
        <taxon>Pseudomonadota</taxon>
        <taxon>Betaproteobacteria</taxon>
        <taxon>Candidatus Kinetoplastidibacterium</taxon>
    </lineage>
</organism>
<dbReference type="PANTHER" id="PTHR30414:SF0">
    <property type="entry name" value="MINICONDUCTANCE MECHANOSENSITIVE CHANNEL YBDG"/>
    <property type="match status" value="1"/>
</dbReference>
<evidence type="ECO:0000313" key="7">
    <source>
        <dbReference type="EMBL" id="AGF47591.1"/>
    </source>
</evidence>
<sequence>MKLDEIIRMIEFYIPTLGLIKIISCLFCLIIISFVVQWGISRLLVWLTNKVINIDGYGKWHHELYRYNVYKNILRSVSFFVISEGIKFVYHIGNIAEYISRFASAIIWIYIFAALIGLLSVIQSIYSARARSIKVYIQVGKLLLIVIGIVLVLSVLINRSPLWMISGLGALSAVLLLVFKDTLLSLVAGTQLTTNDMLRIGDWIEMPQSNADGYVRDIALHTVKIQNWDNTVTTVPTYKLFAESYRNYRQMFESGGRRIKRVIYIDISSIKIMNKVEITELMKISLLSNYLELNHKDQDHFMNISLFRYYITAFLKSHDELRQDMPMLVRMMEQKSEGIPIEIYCFTALTAWVEHERIQGEIFDHINSMIYKFQLRLYQKPSMHNFMQCD</sequence>
<evidence type="ECO:0000256" key="3">
    <source>
        <dbReference type="ARBA" id="ARBA00022989"/>
    </source>
</evidence>
<dbReference type="STRING" id="1208918.CDEE_0558"/>
<keyword evidence="4 5" id="KW-0472">Membrane</keyword>
<dbReference type="Pfam" id="PF00924">
    <property type="entry name" value="MS_channel_2nd"/>
    <property type="match status" value="1"/>
</dbReference>
<feature type="transmembrane region" description="Helical" evidence="5">
    <location>
        <begin position="162"/>
        <end position="179"/>
    </location>
</feature>
<evidence type="ECO:0000256" key="5">
    <source>
        <dbReference type="SAM" id="Phobius"/>
    </source>
</evidence>
<dbReference type="InterPro" id="IPR006685">
    <property type="entry name" value="MscS_channel_2nd"/>
</dbReference>
<dbReference type="GO" id="GO:0005886">
    <property type="term" value="C:plasma membrane"/>
    <property type="evidence" value="ECO:0007669"/>
    <property type="project" value="TreeGrafter"/>
</dbReference>
<evidence type="ECO:0000259" key="6">
    <source>
        <dbReference type="Pfam" id="PF00924"/>
    </source>
</evidence>
<gene>
    <name evidence="7" type="ORF">CDEE_0558</name>
</gene>
<dbReference type="EMBL" id="CP003804">
    <property type="protein sequence ID" value="AGF47591.1"/>
    <property type="molecule type" value="Genomic_DNA"/>
</dbReference>
<dbReference type="InterPro" id="IPR023408">
    <property type="entry name" value="MscS_beta-dom_sf"/>
</dbReference>
<dbReference type="GO" id="GO:0071470">
    <property type="term" value="P:cellular response to osmotic stress"/>
    <property type="evidence" value="ECO:0007669"/>
    <property type="project" value="InterPro"/>
</dbReference>
<name>M1LU06_9PROT</name>
<feature type="domain" description="Mechanosensitive ion channel MscS" evidence="6">
    <location>
        <begin position="181"/>
        <end position="249"/>
    </location>
</feature>
<feature type="transmembrane region" description="Helical" evidence="5">
    <location>
        <begin position="135"/>
        <end position="156"/>
    </location>
</feature>
<feature type="transmembrane region" description="Helical" evidence="5">
    <location>
        <begin position="12"/>
        <end position="40"/>
    </location>
</feature>
<evidence type="ECO:0000256" key="1">
    <source>
        <dbReference type="ARBA" id="ARBA00004370"/>
    </source>
</evidence>
<accession>M1LU06</accession>